<proteinExistence type="predicted"/>
<evidence type="ECO:0000313" key="1">
    <source>
        <dbReference type="EMBL" id="KKI99780.1"/>
    </source>
</evidence>
<dbReference type="InterPro" id="IPR021228">
    <property type="entry name" value="BrxD"/>
</dbReference>
<keyword evidence="2" id="KW-1185">Reference proteome</keyword>
<evidence type="ECO:0008006" key="3">
    <source>
        <dbReference type="Google" id="ProtNLM"/>
    </source>
</evidence>
<gene>
    <name evidence="1" type="ORF">PROH_07930</name>
</gene>
<dbReference type="AlphaFoldDB" id="A0A0M2PTE0"/>
<dbReference type="OrthoDB" id="9772976at2"/>
<protein>
    <recommendedName>
        <fullName evidence="3">ATP-binding protein</fullName>
    </recommendedName>
</protein>
<accession>A0A0M2PTE0</accession>
<organism evidence="1 2">
    <name type="scientific">Prochlorothrix hollandica PCC 9006 = CALU 1027</name>
    <dbReference type="NCBI Taxonomy" id="317619"/>
    <lineage>
        <taxon>Bacteria</taxon>
        <taxon>Bacillati</taxon>
        <taxon>Cyanobacteriota</taxon>
        <taxon>Cyanophyceae</taxon>
        <taxon>Prochlorotrichales</taxon>
        <taxon>Prochlorotrichaceae</taxon>
        <taxon>Prochlorothrix</taxon>
    </lineage>
</organism>
<reference evidence="1" key="1">
    <citation type="submission" date="2012-04" db="EMBL/GenBank/DDBJ databases">
        <authorList>
            <person name="Borisov I.G."/>
            <person name="Ivanikova N.V."/>
            <person name="Pinevich A.V."/>
        </authorList>
    </citation>
    <scope>NUCLEOTIDE SEQUENCE [LARGE SCALE GENOMIC DNA]</scope>
    <source>
        <strain evidence="1">CALU 1027</strain>
    </source>
</reference>
<dbReference type="SUPFAM" id="SSF52540">
    <property type="entry name" value="P-loop containing nucleoside triphosphate hydrolases"/>
    <property type="match status" value="1"/>
</dbReference>
<evidence type="ECO:0000313" key="2">
    <source>
        <dbReference type="Proteomes" id="UP000034681"/>
    </source>
</evidence>
<dbReference type="InterPro" id="IPR027417">
    <property type="entry name" value="P-loop_NTPase"/>
</dbReference>
<dbReference type="EMBL" id="AJTX02000004">
    <property type="protein sequence ID" value="KKI99780.1"/>
    <property type="molecule type" value="Genomic_DNA"/>
</dbReference>
<dbReference type="Pfam" id="PF10923">
    <property type="entry name" value="BrxC_BrxD"/>
    <property type="match status" value="2"/>
</dbReference>
<dbReference type="Proteomes" id="UP000034681">
    <property type="component" value="Unassembled WGS sequence"/>
</dbReference>
<dbReference type="STRING" id="317619.GCA_000332315_00331"/>
<sequence>MNANPRQVIESLRYGIPPEGYIDYFTVGRQTEIAELRKILKDHTDKALLLKANYGSGKSHLIRFIRETALDQNYAVSSVTLDSQSGIRFNRMDQITGEIFRNLEVPESSQDDKKGIGVFFDWVLSTYSANKTWQAISNSGKWNYPHKFIDSPPLFLALRAWNSEKINEDIVIDWLYQRGSYRKRDIERELLTKGSISYSNPLDIFAPLRWRQHTSSTILNWKINDYEQCWYALQDLDTLAVASGLRGLVILFDEFEDIIYNLRDIRYQQAAFDNLFNFFDNQIFKGLSFFAVTPGFIDKCKLLLHSKGRWHHNYSLFDDLKTFEMSPLEVEDLRELANKIKDFHGKAYDWDVYSSAVSGAIEMVINEKAYLAVQNRARQTICAIVQCLDNLLEEED</sequence>
<name>A0A0M2PTE0_PROHO</name>
<dbReference type="RefSeq" id="WP_017711014.1">
    <property type="nucleotide sequence ID" value="NZ_KB235933.1"/>
</dbReference>
<comment type="caution">
    <text evidence="1">The sequence shown here is derived from an EMBL/GenBank/DDBJ whole genome shotgun (WGS) entry which is preliminary data.</text>
</comment>